<dbReference type="PANTHER" id="PTHR14859:SF0">
    <property type="entry name" value="ENDONUCLEASE_EXONUCLEASE_PHOSPHATASE FAMILY PROTEIN, EXPRESSED"/>
    <property type="match status" value="1"/>
</dbReference>
<dbReference type="GO" id="GO:0006506">
    <property type="term" value="P:GPI anchor biosynthetic process"/>
    <property type="evidence" value="ECO:0007669"/>
    <property type="project" value="TreeGrafter"/>
</dbReference>
<keyword evidence="2" id="KW-0378">Hydrolase</keyword>
<dbReference type="Pfam" id="PF03372">
    <property type="entry name" value="Exo_endo_phos"/>
    <property type="match status" value="1"/>
</dbReference>
<name>A0A3A3FTA0_9BURK</name>
<dbReference type="GO" id="GO:0016020">
    <property type="term" value="C:membrane"/>
    <property type="evidence" value="ECO:0007669"/>
    <property type="project" value="GOC"/>
</dbReference>
<dbReference type="InterPro" id="IPR036691">
    <property type="entry name" value="Endo/exonu/phosph_ase_sf"/>
</dbReference>
<evidence type="ECO:0000259" key="1">
    <source>
        <dbReference type="Pfam" id="PF03372"/>
    </source>
</evidence>
<accession>A0A3A3FTA0</accession>
<dbReference type="GO" id="GO:0004519">
    <property type="term" value="F:endonuclease activity"/>
    <property type="evidence" value="ECO:0007669"/>
    <property type="project" value="UniProtKB-KW"/>
</dbReference>
<evidence type="ECO:0000313" key="2">
    <source>
        <dbReference type="EMBL" id="RJF99276.1"/>
    </source>
</evidence>
<sequence>MKLITWNIQWGRGADGRVDIDRIITHARRIADFDVLCLQEVSSGYAELPGNDERNQFEEIARRLPGFHAIAGKAVDASGPGGGRRSFGNMMLSRFAVGPVFRHLLPWPVDPGKKSMQRIALEASLQTPLGAVRITVTHLEYYSALQRCAQVERLRELHREAVAHAAMPDAGSTSDGPFFHPGRGKQAILLGDFNCRPDSEERRNLLADFDDGTPPYRDASTLLYPGQPHAPTVGLYDKVQWPGDPFTCDFVFISDDLAPRVRRIHVDDQSDASDHQPVLLEIGEE</sequence>
<dbReference type="EMBL" id="QYUO01000001">
    <property type="protein sequence ID" value="RJF99276.1"/>
    <property type="molecule type" value="Genomic_DNA"/>
</dbReference>
<dbReference type="SUPFAM" id="SSF56219">
    <property type="entry name" value="DNase I-like"/>
    <property type="match status" value="1"/>
</dbReference>
<evidence type="ECO:0000313" key="3">
    <source>
        <dbReference type="Proteomes" id="UP000265955"/>
    </source>
</evidence>
<keyword evidence="2" id="KW-0540">Nuclease</keyword>
<dbReference type="AlphaFoldDB" id="A0A3A3FTA0"/>
<keyword evidence="2" id="KW-0255">Endonuclease</keyword>
<organism evidence="2 3">
    <name type="scientific">Noviherbaspirillum saxi</name>
    <dbReference type="NCBI Taxonomy" id="2320863"/>
    <lineage>
        <taxon>Bacteria</taxon>
        <taxon>Pseudomonadati</taxon>
        <taxon>Pseudomonadota</taxon>
        <taxon>Betaproteobacteria</taxon>
        <taxon>Burkholderiales</taxon>
        <taxon>Oxalobacteraceae</taxon>
        <taxon>Noviherbaspirillum</taxon>
    </lineage>
</organism>
<dbReference type="Proteomes" id="UP000265955">
    <property type="component" value="Unassembled WGS sequence"/>
</dbReference>
<dbReference type="InterPro" id="IPR051916">
    <property type="entry name" value="GPI-anchor_lipid_remodeler"/>
</dbReference>
<protein>
    <submittedName>
        <fullName evidence="2">Endonuclease</fullName>
    </submittedName>
</protein>
<reference evidence="3" key="1">
    <citation type="submission" date="2018-09" db="EMBL/GenBank/DDBJ databases">
        <authorList>
            <person name="Zhu H."/>
        </authorList>
    </citation>
    <scope>NUCLEOTIDE SEQUENCE [LARGE SCALE GENOMIC DNA]</scope>
    <source>
        <strain evidence="3">K1R23-30</strain>
    </source>
</reference>
<dbReference type="RefSeq" id="WP_119769217.1">
    <property type="nucleotide sequence ID" value="NZ_QYUO01000001.1"/>
</dbReference>
<gene>
    <name evidence="2" type="ORF">D3871_12660</name>
</gene>
<proteinExistence type="predicted"/>
<dbReference type="OrthoDB" id="5294090at2"/>
<dbReference type="PANTHER" id="PTHR14859">
    <property type="entry name" value="CALCOFLUOR WHITE HYPERSENSITIVE PROTEIN PRECURSOR"/>
    <property type="match status" value="1"/>
</dbReference>
<keyword evidence="3" id="KW-1185">Reference proteome</keyword>
<feature type="domain" description="Endonuclease/exonuclease/phosphatase" evidence="1">
    <location>
        <begin position="4"/>
        <end position="275"/>
    </location>
</feature>
<dbReference type="InterPro" id="IPR005135">
    <property type="entry name" value="Endo/exonuclease/phosphatase"/>
</dbReference>
<comment type="caution">
    <text evidence="2">The sequence shown here is derived from an EMBL/GenBank/DDBJ whole genome shotgun (WGS) entry which is preliminary data.</text>
</comment>
<dbReference type="Gene3D" id="3.60.10.10">
    <property type="entry name" value="Endonuclease/exonuclease/phosphatase"/>
    <property type="match status" value="1"/>
</dbReference>